<name>A0A915K976_ROMCU</name>
<organism evidence="2 3">
    <name type="scientific">Romanomermis culicivorax</name>
    <name type="common">Nematode worm</name>
    <dbReference type="NCBI Taxonomy" id="13658"/>
    <lineage>
        <taxon>Eukaryota</taxon>
        <taxon>Metazoa</taxon>
        <taxon>Ecdysozoa</taxon>
        <taxon>Nematoda</taxon>
        <taxon>Enoplea</taxon>
        <taxon>Dorylaimia</taxon>
        <taxon>Mermithida</taxon>
        <taxon>Mermithoidea</taxon>
        <taxon>Mermithidae</taxon>
        <taxon>Romanomermis</taxon>
    </lineage>
</organism>
<feature type="region of interest" description="Disordered" evidence="1">
    <location>
        <begin position="70"/>
        <end position="99"/>
    </location>
</feature>
<accession>A0A915K976</accession>
<protein>
    <submittedName>
        <fullName evidence="3">Uncharacterized protein</fullName>
    </submittedName>
</protein>
<dbReference type="WBParaSite" id="nRc.2.0.1.t34919-RA">
    <property type="protein sequence ID" value="nRc.2.0.1.t34919-RA"/>
    <property type="gene ID" value="nRc.2.0.1.g34919"/>
</dbReference>
<dbReference type="Proteomes" id="UP000887565">
    <property type="component" value="Unplaced"/>
</dbReference>
<keyword evidence="2" id="KW-1185">Reference proteome</keyword>
<proteinExistence type="predicted"/>
<evidence type="ECO:0000256" key="1">
    <source>
        <dbReference type="SAM" id="MobiDB-lite"/>
    </source>
</evidence>
<evidence type="ECO:0000313" key="3">
    <source>
        <dbReference type="WBParaSite" id="nRc.2.0.1.t34919-RA"/>
    </source>
</evidence>
<evidence type="ECO:0000313" key="2">
    <source>
        <dbReference type="Proteomes" id="UP000887565"/>
    </source>
</evidence>
<sequence length="144" mass="16582">MPGLTSPPHRRQPAYFDQALNRPELWEKIGNISCHVCAQMLSGIPLSVETPAPVKTSSFETPFKIDCKSMRSRKSNGSCDGTKAEEKNHRPRQTKYSSSQPVPILSCYTTDRRIWRYLCNDKNNRLIDCITTLNFELWFTKRTN</sequence>
<reference evidence="3" key="1">
    <citation type="submission" date="2022-11" db="UniProtKB">
        <authorList>
            <consortium name="WormBaseParasite"/>
        </authorList>
    </citation>
    <scope>IDENTIFICATION</scope>
</reference>
<dbReference type="AlphaFoldDB" id="A0A915K976"/>